<dbReference type="RefSeq" id="WP_208290474.1">
    <property type="nucleotide sequence ID" value="NZ_CP074404.1"/>
</dbReference>
<dbReference type="InterPro" id="IPR006311">
    <property type="entry name" value="TAT_signal"/>
</dbReference>
<dbReference type="PROSITE" id="PS51318">
    <property type="entry name" value="TAT"/>
    <property type="match status" value="1"/>
</dbReference>
<dbReference type="Gene3D" id="3.40.250.10">
    <property type="entry name" value="Rhodanese-like domain"/>
    <property type="match status" value="1"/>
</dbReference>
<evidence type="ECO:0000313" key="2">
    <source>
        <dbReference type="EMBL" id="MBO3086473.1"/>
    </source>
</evidence>
<keyword evidence="3" id="KW-1185">Reference proteome</keyword>
<dbReference type="Pfam" id="PF00581">
    <property type="entry name" value="Rhodanese"/>
    <property type="match status" value="1"/>
</dbReference>
<sequence>MSTTPTSTSRRSFLDRHASLVVVCASGMRSRSGAQQLRSMGFQATSLSGGMAAWQRAGGEVTR</sequence>
<organism evidence="2 3">
    <name type="scientific">Cellulomonas fengjieae</name>
    <dbReference type="NCBI Taxonomy" id="2819978"/>
    <lineage>
        <taxon>Bacteria</taxon>
        <taxon>Bacillati</taxon>
        <taxon>Actinomycetota</taxon>
        <taxon>Actinomycetes</taxon>
        <taxon>Micrococcales</taxon>
        <taxon>Cellulomonadaceae</taxon>
        <taxon>Cellulomonas</taxon>
    </lineage>
</organism>
<dbReference type="InterPro" id="IPR001763">
    <property type="entry name" value="Rhodanese-like_dom"/>
</dbReference>
<proteinExistence type="predicted"/>
<protein>
    <submittedName>
        <fullName evidence="2">Rhodanese-like domain-containing protein</fullName>
    </submittedName>
</protein>
<dbReference type="Proteomes" id="UP000678317">
    <property type="component" value="Unassembled WGS sequence"/>
</dbReference>
<comment type="caution">
    <text evidence="2">The sequence shown here is derived from an EMBL/GenBank/DDBJ whole genome shotgun (WGS) entry which is preliminary data.</text>
</comment>
<gene>
    <name evidence="2" type="ORF">J4035_17650</name>
</gene>
<dbReference type="PROSITE" id="PS50206">
    <property type="entry name" value="RHODANESE_3"/>
    <property type="match status" value="1"/>
</dbReference>
<feature type="domain" description="Rhodanese" evidence="1">
    <location>
        <begin position="14"/>
        <end position="63"/>
    </location>
</feature>
<dbReference type="InterPro" id="IPR036873">
    <property type="entry name" value="Rhodanese-like_dom_sf"/>
</dbReference>
<dbReference type="SUPFAM" id="SSF52821">
    <property type="entry name" value="Rhodanese/Cell cycle control phosphatase"/>
    <property type="match status" value="1"/>
</dbReference>
<evidence type="ECO:0000313" key="3">
    <source>
        <dbReference type="Proteomes" id="UP000678317"/>
    </source>
</evidence>
<dbReference type="EMBL" id="JAGFBM010000010">
    <property type="protein sequence ID" value="MBO3086473.1"/>
    <property type="molecule type" value="Genomic_DNA"/>
</dbReference>
<accession>A0ABS3SL58</accession>
<dbReference type="CDD" id="cd00158">
    <property type="entry name" value="RHOD"/>
    <property type="match status" value="1"/>
</dbReference>
<reference evidence="2 3" key="1">
    <citation type="submission" date="2021-03" db="EMBL/GenBank/DDBJ databases">
        <title>novel species in genus Cellulomonas.</title>
        <authorList>
            <person name="Zhang G."/>
        </authorList>
    </citation>
    <scope>NUCLEOTIDE SEQUENCE [LARGE SCALE GENOMIC DNA]</scope>
    <source>
        <strain evidence="3">zg-ZUI188</strain>
    </source>
</reference>
<evidence type="ECO:0000259" key="1">
    <source>
        <dbReference type="PROSITE" id="PS50206"/>
    </source>
</evidence>
<name>A0ABS3SL58_9CELL</name>